<keyword evidence="2" id="KW-1185">Reference proteome</keyword>
<organism evidence="1 2">
    <name type="scientific">Ficus carica</name>
    <name type="common">Common fig</name>
    <dbReference type="NCBI Taxonomy" id="3494"/>
    <lineage>
        <taxon>Eukaryota</taxon>
        <taxon>Viridiplantae</taxon>
        <taxon>Streptophyta</taxon>
        <taxon>Embryophyta</taxon>
        <taxon>Tracheophyta</taxon>
        <taxon>Spermatophyta</taxon>
        <taxon>Magnoliopsida</taxon>
        <taxon>eudicotyledons</taxon>
        <taxon>Gunneridae</taxon>
        <taxon>Pentapetalae</taxon>
        <taxon>rosids</taxon>
        <taxon>fabids</taxon>
        <taxon>Rosales</taxon>
        <taxon>Moraceae</taxon>
        <taxon>Ficeae</taxon>
        <taxon>Ficus</taxon>
    </lineage>
</organism>
<name>A0AA87ZJU5_FICCA</name>
<evidence type="ECO:0000313" key="1">
    <source>
        <dbReference type="EMBL" id="GMN38369.1"/>
    </source>
</evidence>
<protein>
    <submittedName>
        <fullName evidence="1">Uncharacterized protein</fullName>
    </submittedName>
</protein>
<dbReference type="Proteomes" id="UP001187192">
    <property type="component" value="Unassembled WGS sequence"/>
</dbReference>
<dbReference type="AlphaFoldDB" id="A0AA87ZJU5"/>
<accession>A0AA87ZJU5</accession>
<reference evidence="1" key="1">
    <citation type="submission" date="2023-07" db="EMBL/GenBank/DDBJ databases">
        <title>draft genome sequence of fig (Ficus carica).</title>
        <authorList>
            <person name="Takahashi T."/>
            <person name="Nishimura K."/>
        </authorList>
    </citation>
    <scope>NUCLEOTIDE SEQUENCE</scope>
</reference>
<proteinExistence type="predicted"/>
<gene>
    <name evidence="1" type="ORF">TIFTF001_007607</name>
</gene>
<dbReference type="EMBL" id="BTGU01000008">
    <property type="protein sequence ID" value="GMN38369.1"/>
    <property type="molecule type" value="Genomic_DNA"/>
</dbReference>
<comment type="caution">
    <text evidence="1">The sequence shown here is derived from an EMBL/GenBank/DDBJ whole genome shotgun (WGS) entry which is preliminary data.</text>
</comment>
<evidence type="ECO:0000313" key="2">
    <source>
        <dbReference type="Proteomes" id="UP001187192"/>
    </source>
</evidence>
<sequence length="116" mass="12979">MIIEISGFPPLEFLISLISGSYVSLSPISSLLVQLFLFVTYLINQEADVISFNFARQTFKHVAGKLSAAAWETGVIFEGLKPMMKTENLRNEWFKVSFNGVKDDEGRGCRSALKVQ</sequence>